<dbReference type="AlphaFoldDB" id="A0A1L9S3F4"/>
<dbReference type="Proteomes" id="UP000184383">
    <property type="component" value="Unassembled WGS sequence"/>
</dbReference>
<feature type="signal peptide" evidence="2">
    <location>
        <begin position="1"/>
        <end position="19"/>
    </location>
</feature>
<proteinExistence type="predicted"/>
<dbReference type="Pfam" id="PF13668">
    <property type="entry name" value="Ferritin_2"/>
    <property type="match status" value="1"/>
</dbReference>
<gene>
    <name evidence="3" type="ORF">ASPWEDRAFT_35291</name>
</gene>
<dbReference type="PROSITE" id="PS51257">
    <property type="entry name" value="PROKAR_LIPOPROTEIN"/>
    <property type="match status" value="1"/>
</dbReference>
<reference evidence="4" key="1">
    <citation type="journal article" date="2017" name="Genome Biol.">
        <title>Comparative genomics reveals high biological diversity and specific adaptations in the industrially and medically important fungal genus Aspergillus.</title>
        <authorList>
            <person name="de Vries R.P."/>
            <person name="Riley R."/>
            <person name="Wiebenga A."/>
            <person name="Aguilar-Osorio G."/>
            <person name="Amillis S."/>
            <person name="Uchima C.A."/>
            <person name="Anderluh G."/>
            <person name="Asadollahi M."/>
            <person name="Askin M."/>
            <person name="Barry K."/>
            <person name="Battaglia E."/>
            <person name="Bayram O."/>
            <person name="Benocci T."/>
            <person name="Braus-Stromeyer S.A."/>
            <person name="Caldana C."/>
            <person name="Canovas D."/>
            <person name="Cerqueira G.C."/>
            <person name="Chen F."/>
            <person name="Chen W."/>
            <person name="Choi C."/>
            <person name="Clum A."/>
            <person name="Dos Santos R.A."/>
            <person name="Damasio A.R."/>
            <person name="Diallinas G."/>
            <person name="Emri T."/>
            <person name="Fekete E."/>
            <person name="Flipphi M."/>
            <person name="Freyberg S."/>
            <person name="Gallo A."/>
            <person name="Gournas C."/>
            <person name="Habgood R."/>
            <person name="Hainaut M."/>
            <person name="Harispe M.L."/>
            <person name="Henrissat B."/>
            <person name="Hilden K.S."/>
            <person name="Hope R."/>
            <person name="Hossain A."/>
            <person name="Karabika E."/>
            <person name="Karaffa L."/>
            <person name="Karanyi Z."/>
            <person name="Krasevec N."/>
            <person name="Kuo A."/>
            <person name="Kusch H."/>
            <person name="LaButti K."/>
            <person name="Lagendijk E.L."/>
            <person name="Lapidus A."/>
            <person name="Levasseur A."/>
            <person name="Lindquist E."/>
            <person name="Lipzen A."/>
            <person name="Logrieco A.F."/>
            <person name="MacCabe A."/>
            <person name="Maekelae M.R."/>
            <person name="Malavazi I."/>
            <person name="Melin P."/>
            <person name="Meyer V."/>
            <person name="Mielnichuk N."/>
            <person name="Miskei M."/>
            <person name="Molnar A.P."/>
            <person name="Mule G."/>
            <person name="Ngan C.Y."/>
            <person name="Orejas M."/>
            <person name="Orosz E."/>
            <person name="Ouedraogo J.P."/>
            <person name="Overkamp K.M."/>
            <person name="Park H.-S."/>
            <person name="Perrone G."/>
            <person name="Piumi F."/>
            <person name="Punt P.J."/>
            <person name="Ram A.F."/>
            <person name="Ramon A."/>
            <person name="Rauscher S."/>
            <person name="Record E."/>
            <person name="Riano-Pachon D.M."/>
            <person name="Robert V."/>
            <person name="Roehrig J."/>
            <person name="Ruller R."/>
            <person name="Salamov A."/>
            <person name="Salih N.S."/>
            <person name="Samson R.A."/>
            <person name="Sandor E."/>
            <person name="Sanguinetti M."/>
            <person name="Schuetze T."/>
            <person name="Sepcic K."/>
            <person name="Shelest E."/>
            <person name="Sherlock G."/>
            <person name="Sophianopoulou V."/>
            <person name="Squina F.M."/>
            <person name="Sun H."/>
            <person name="Susca A."/>
            <person name="Todd R.B."/>
            <person name="Tsang A."/>
            <person name="Unkles S.E."/>
            <person name="van de Wiele N."/>
            <person name="van Rossen-Uffink D."/>
            <person name="Oliveira J.V."/>
            <person name="Vesth T.C."/>
            <person name="Visser J."/>
            <person name="Yu J.-H."/>
            <person name="Zhou M."/>
            <person name="Andersen M.R."/>
            <person name="Archer D.B."/>
            <person name="Baker S.E."/>
            <person name="Benoit I."/>
            <person name="Brakhage A.A."/>
            <person name="Braus G.H."/>
            <person name="Fischer R."/>
            <person name="Frisvad J.C."/>
            <person name="Goldman G.H."/>
            <person name="Houbraken J."/>
            <person name="Oakley B."/>
            <person name="Pocsi I."/>
            <person name="Scazzocchio C."/>
            <person name="Seiboth B."/>
            <person name="vanKuyk P.A."/>
            <person name="Wortman J."/>
            <person name="Dyer P.S."/>
            <person name="Grigoriev I.V."/>
        </authorList>
    </citation>
    <scope>NUCLEOTIDE SEQUENCE [LARGE SCALE GENOMIC DNA]</scope>
    <source>
        <strain evidence="4">DTO 134E9</strain>
    </source>
</reference>
<name>A0A1L9S3F4_ASPWE</name>
<sequence length="276" mass="28258">MRFFALGSLLLAGASTSLAACENCTPSSSDNEVLQFAWGIQYFLTQFYASVPLNQSLISTLPNSSSVNYGTNLRNLERQNRWSTRALKQLGDKVGFQVPTCNYTLPKVANGTSFLETALQLESTISGAFIGLAGFTQAPEVSFLLARVATQHGVQATYIASNTESTVFKSNSTFAIEAYTPEEVLSSGKGPGKLGSYLGGCLSAPPGPCGQDLVIGPLTANLVQPSSAAAASSSADIASSVFATSTPSISSFAASSSGGAAASSTPASASASPSST</sequence>
<evidence type="ECO:0000256" key="1">
    <source>
        <dbReference type="SAM" id="MobiDB-lite"/>
    </source>
</evidence>
<dbReference type="OrthoDB" id="4363568at2759"/>
<dbReference type="GeneID" id="63750043"/>
<evidence type="ECO:0000256" key="2">
    <source>
        <dbReference type="SAM" id="SignalP"/>
    </source>
</evidence>
<organism evidence="3 4">
    <name type="scientific">Aspergillus wentii DTO 134E9</name>
    <dbReference type="NCBI Taxonomy" id="1073089"/>
    <lineage>
        <taxon>Eukaryota</taxon>
        <taxon>Fungi</taxon>
        <taxon>Dikarya</taxon>
        <taxon>Ascomycota</taxon>
        <taxon>Pezizomycotina</taxon>
        <taxon>Eurotiomycetes</taxon>
        <taxon>Eurotiomycetidae</taxon>
        <taxon>Eurotiales</taxon>
        <taxon>Aspergillaceae</taxon>
        <taxon>Aspergillus</taxon>
        <taxon>Aspergillus subgen. Cremei</taxon>
    </lineage>
</organism>
<evidence type="ECO:0000313" key="4">
    <source>
        <dbReference type="Proteomes" id="UP000184383"/>
    </source>
</evidence>
<keyword evidence="4" id="KW-1185">Reference proteome</keyword>
<feature type="region of interest" description="Disordered" evidence="1">
    <location>
        <begin position="249"/>
        <end position="276"/>
    </location>
</feature>
<dbReference type="RefSeq" id="XP_040695365.1">
    <property type="nucleotide sequence ID" value="XM_040834195.1"/>
</dbReference>
<dbReference type="VEuPathDB" id="FungiDB:ASPWEDRAFT_35291"/>
<keyword evidence="2" id="KW-0732">Signal</keyword>
<protein>
    <submittedName>
        <fullName evidence="3">Uncharacterized protein</fullName>
    </submittedName>
</protein>
<dbReference type="EMBL" id="KV878209">
    <property type="protein sequence ID" value="OJJ41689.1"/>
    <property type="molecule type" value="Genomic_DNA"/>
</dbReference>
<feature type="chain" id="PRO_5013222487" evidence="2">
    <location>
        <begin position="20"/>
        <end position="276"/>
    </location>
</feature>
<accession>A0A1L9S3F4</accession>
<evidence type="ECO:0000313" key="3">
    <source>
        <dbReference type="EMBL" id="OJJ41689.1"/>
    </source>
</evidence>